<accession>A0A645JIB1</accession>
<protein>
    <recommendedName>
        <fullName evidence="2">Phage tail protein</fullName>
    </recommendedName>
</protein>
<gene>
    <name evidence="1" type="ORF">SDC9_210831</name>
</gene>
<dbReference type="AlphaFoldDB" id="A0A645JIB1"/>
<evidence type="ECO:0008006" key="2">
    <source>
        <dbReference type="Google" id="ProtNLM"/>
    </source>
</evidence>
<name>A0A645JIB1_9ZZZZ</name>
<reference evidence="1" key="1">
    <citation type="submission" date="2019-08" db="EMBL/GenBank/DDBJ databases">
        <authorList>
            <person name="Kucharzyk K."/>
            <person name="Murdoch R.W."/>
            <person name="Higgins S."/>
            <person name="Loffler F."/>
        </authorList>
    </citation>
    <scope>NUCLEOTIDE SEQUENCE</scope>
</reference>
<proteinExistence type="predicted"/>
<comment type="caution">
    <text evidence="1">The sequence shown here is derived from an EMBL/GenBank/DDBJ whole genome shotgun (WGS) entry which is preliminary data.</text>
</comment>
<sequence>MPDCYYLAEVESAPTFEQVVKNAGNMEVEFIAYPFKYGIALEGSDQPWDLFNFNIGCMQESKFNITGNRTIEIYNVGRDVCPVVSCTSSMTMKLNGYTANFNSGESTDWRFKLKTGANTITINGTGDVEFKFRKELL</sequence>
<evidence type="ECO:0000313" key="1">
    <source>
        <dbReference type="EMBL" id="MPN63077.1"/>
    </source>
</evidence>
<dbReference type="EMBL" id="VSSQ01141969">
    <property type="protein sequence ID" value="MPN63077.1"/>
    <property type="molecule type" value="Genomic_DNA"/>
</dbReference>
<organism evidence="1">
    <name type="scientific">bioreactor metagenome</name>
    <dbReference type="NCBI Taxonomy" id="1076179"/>
    <lineage>
        <taxon>unclassified sequences</taxon>
        <taxon>metagenomes</taxon>
        <taxon>ecological metagenomes</taxon>
    </lineage>
</organism>